<evidence type="ECO:0000313" key="18">
    <source>
        <dbReference type="Proteomes" id="UP000460718"/>
    </source>
</evidence>
<dbReference type="EMBL" id="QXGD01002233">
    <property type="protein sequence ID" value="KAE9191571.1"/>
    <property type="molecule type" value="Genomic_DNA"/>
</dbReference>
<dbReference type="Proteomes" id="UP000440367">
    <property type="component" value="Unassembled WGS sequence"/>
</dbReference>
<evidence type="ECO:0000313" key="15">
    <source>
        <dbReference type="Proteomes" id="UP000440367"/>
    </source>
</evidence>
<proteinExistence type="predicted"/>
<evidence type="ECO:0000313" key="10">
    <source>
        <dbReference type="EMBL" id="KAE9286103.1"/>
    </source>
</evidence>
<evidence type="ECO:0000313" key="2">
    <source>
        <dbReference type="EMBL" id="KAE8926142.1"/>
    </source>
</evidence>
<sequence>MTGTLLRALSLWCQTLLQAVPRQVCACILKWSRTRRNGRPWQSSVLPLLAPPPRALRFEDIQVGSYCEKQLFCLARRLHKLD</sequence>
<dbReference type="EMBL" id="QXFX01002059">
    <property type="protein sequence ID" value="KAE9081247.1"/>
    <property type="molecule type" value="Genomic_DNA"/>
</dbReference>
<dbReference type="Proteomes" id="UP000440732">
    <property type="component" value="Unassembled WGS sequence"/>
</dbReference>
<evidence type="ECO:0000313" key="12">
    <source>
        <dbReference type="Proteomes" id="UP000429523"/>
    </source>
</evidence>
<evidence type="ECO:0000313" key="14">
    <source>
        <dbReference type="Proteomes" id="UP000437068"/>
    </source>
</evidence>
<dbReference type="EMBL" id="QXGC01001999">
    <property type="protein sequence ID" value="KAE9192419.1"/>
    <property type="molecule type" value="Genomic_DNA"/>
</dbReference>
<dbReference type="OrthoDB" id="133652at2759"/>
<dbReference type="Proteomes" id="UP000476176">
    <property type="component" value="Unassembled WGS sequence"/>
</dbReference>
<evidence type="ECO:0000313" key="11">
    <source>
        <dbReference type="EMBL" id="KAE9300150.1"/>
    </source>
</evidence>
<dbReference type="Proteomes" id="UP000488956">
    <property type="component" value="Unassembled WGS sequence"/>
</dbReference>
<dbReference type="EMBL" id="QXGA01002322">
    <property type="protein sequence ID" value="KAE9099804.1"/>
    <property type="molecule type" value="Genomic_DNA"/>
</dbReference>
<feature type="chain" id="PRO_5036167219" description="Secreted protein" evidence="1">
    <location>
        <begin position="20"/>
        <end position="82"/>
    </location>
</feature>
<evidence type="ECO:0000313" key="21">
    <source>
        <dbReference type="Proteomes" id="UP000488956"/>
    </source>
</evidence>
<evidence type="ECO:0000313" key="9">
    <source>
        <dbReference type="EMBL" id="KAE9192419.1"/>
    </source>
</evidence>
<reference evidence="12 13" key="1">
    <citation type="submission" date="2018-08" db="EMBL/GenBank/DDBJ databases">
        <title>Genomic investigation of the strawberry pathogen Phytophthora fragariae indicates pathogenicity is determined by transcriptional variation in three key races.</title>
        <authorList>
            <person name="Adams T.M."/>
            <person name="Armitage A.D."/>
            <person name="Sobczyk M.K."/>
            <person name="Bates H.J."/>
            <person name="Dunwell J.M."/>
            <person name="Nellist C.F."/>
            <person name="Harrison R.J."/>
        </authorList>
    </citation>
    <scope>NUCLEOTIDE SEQUENCE [LARGE SCALE GENOMIC DNA]</scope>
    <source>
        <strain evidence="10 14">A4</strain>
        <strain evidence="8 15">BC-1</strain>
        <strain evidence="9 19">BC-23</strain>
        <strain evidence="7 13">NOV-27</strain>
        <strain evidence="6 16">NOV-5</strain>
        <strain evidence="4 17">NOV-71</strain>
        <strain evidence="11 20">NOV-77</strain>
        <strain evidence="2 12">NOV-9</strain>
        <strain evidence="5 21">ONT-3</strain>
        <strain evidence="3 18">SCRP245</strain>
    </source>
</reference>
<keyword evidence="13" id="KW-1185">Reference proteome</keyword>
<keyword evidence="1" id="KW-0732">Signal</keyword>
<evidence type="ECO:0000313" key="7">
    <source>
        <dbReference type="EMBL" id="KAE9182591.1"/>
    </source>
</evidence>
<evidence type="ECO:0000313" key="19">
    <source>
        <dbReference type="Proteomes" id="UP000476176"/>
    </source>
</evidence>
<dbReference type="Proteomes" id="UP000437068">
    <property type="component" value="Unassembled WGS sequence"/>
</dbReference>
<dbReference type="Proteomes" id="UP000433483">
    <property type="component" value="Unassembled WGS sequence"/>
</dbReference>
<dbReference type="Proteomes" id="UP000486351">
    <property type="component" value="Unassembled WGS sequence"/>
</dbReference>
<name>A0A6A4CFY1_9STRA</name>
<dbReference type="AlphaFoldDB" id="A0A6A4CFY1"/>
<evidence type="ECO:0000313" key="8">
    <source>
        <dbReference type="EMBL" id="KAE9191571.1"/>
    </source>
</evidence>
<evidence type="ECO:0000313" key="13">
    <source>
        <dbReference type="Proteomes" id="UP000433483"/>
    </source>
</evidence>
<evidence type="ECO:0000313" key="3">
    <source>
        <dbReference type="EMBL" id="KAE8984118.1"/>
    </source>
</evidence>
<dbReference type="EMBL" id="QXFZ01002082">
    <property type="protein sequence ID" value="KAE9080999.1"/>
    <property type="molecule type" value="Genomic_DNA"/>
</dbReference>
<accession>A0A6A4CFY1</accession>
<organism evidence="10 14">
    <name type="scientific">Phytophthora fragariae</name>
    <dbReference type="NCBI Taxonomy" id="53985"/>
    <lineage>
        <taxon>Eukaryota</taxon>
        <taxon>Sar</taxon>
        <taxon>Stramenopiles</taxon>
        <taxon>Oomycota</taxon>
        <taxon>Peronosporomycetes</taxon>
        <taxon>Peronosporales</taxon>
        <taxon>Peronosporaceae</taxon>
        <taxon>Phytophthora</taxon>
    </lineage>
</organism>
<dbReference type="Proteomes" id="UP000460718">
    <property type="component" value="Unassembled WGS sequence"/>
</dbReference>
<dbReference type="EMBL" id="QXGB01002011">
    <property type="protein sequence ID" value="KAE9182591.1"/>
    <property type="molecule type" value="Genomic_DNA"/>
</dbReference>
<dbReference type="EMBL" id="QXGF01002106">
    <property type="protein sequence ID" value="KAE8926142.1"/>
    <property type="molecule type" value="Genomic_DNA"/>
</dbReference>
<evidence type="ECO:0000313" key="6">
    <source>
        <dbReference type="EMBL" id="KAE9099804.1"/>
    </source>
</evidence>
<evidence type="ECO:0008006" key="22">
    <source>
        <dbReference type="Google" id="ProtNLM"/>
    </source>
</evidence>
<evidence type="ECO:0000313" key="17">
    <source>
        <dbReference type="Proteomes" id="UP000441208"/>
    </source>
</evidence>
<protein>
    <recommendedName>
        <fullName evidence="22">Secreted protein</fullName>
    </recommendedName>
</protein>
<comment type="caution">
    <text evidence="10">The sequence shown here is derived from an EMBL/GenBank/DDBJ whole genome shotgun (WGS) entry which is preliminary data.</text>
</comment>
<dbReference type="Proteomes" id="UP000441208">
    <property type="component" value="Unassembled WGS sequence"/>
</dbReference>
<dbReference type="Proteomes" id="UP000429523">
    <property type="component" value="Unassembled WGS sequence"/>
</dbReference>
<dbReference type="EMBL" id="QXFY01002268">
    <property type="protein sequence ID" value="KAE9300150.1"/>
    <property type="molecule type" value="Genomic_DNA"/>
</dbReference>
<evidence type="ECO:0000256" key="1">
    <source>
        <dbReference type="SAM" id="SignalP"/>
    </source>
</evidence>
<evidence type="ECO:0000313" key="4">
    <source>
        <dbReference type="EMBL" id="KAE9080999.1"/>
    </source>
</evidence>
<dbReference type="EMBL" id="QXGE01001986">
    <property type="protein sequence ID" value="KAE9286103.1"/>
    <property type="molecule type" value="Genomic_DNA"/>
</dbReference>
<gene>
    <name evidence="10" type="ORF">PF001_g21599</name>
    <name evidence="8" type="ORF">PF002_g24462</name>
    <name evidence="9" type="ORF">PF004_g21319</name>
    <name evidence="7" type="ORF">PF005_g22426</name>
    <name evidence="6" type="ORF">PF006_g23054</name>
    <name evidence="4" type="ORF">PF007_g22825</name>
    <name evidence="11" type="ORF">PF008_g23075</name>
    <name evidence="2" type="ORF">PF009_g23665</name>
    <name evidence="5" type="ORF">PF010_g22065</name>
    <name evidence="3" type="ORF">PF011_g20902</name>
</gene>
<feature type="signal peptide" evidence="1">
    <location>
        <begin position="1"/>
        <end position="19"/>
    </location>
</feature>
<evidence type="ECO:0000313" key="20">
    <source>
        <dbReference type="Proteomes" id="UP000486351"/>
    </source>
</evidence>
<evidence type="ECO:0000313" key="16">
    <source>
        <dbReference type="Proteomes" id="UP000440732"/>
    </source>
</evidence>
<evidence type="ECO:0000313" key="5">
    <source>
        <dbReference type="EMBL" id="KAE9081247.1"/>
    </source>
</evidence>
<dbReference type="EMBL" id="QXFW01001927">
    <property type="protein sequence ID" value="KAE8984118.1"/>
    <property type="molecule type" value="Genomic_DNA"/>
</dbReference>